<dbReference type="Proteomes" id="UP001162156">
    <property type="component" value="Unassembled WGS sequence"/>
</dbReference>
<dbReference type="EC" id="2.7.1.26" evidence="2"/>
<evidence type="ECO:0000313" key="9">
    <source>
        <dbReference type="EMBL" id="KAJ8930535.1"/>
    </source>
</evidence>
<name>A0AAV8WVB5_9CUCU</name>
<dbReference type="GO" id="GO:0009231">
    <property type="term" value="P:riboflavin biosynthetic process"/>
    <property type="evidence" value="ECO:0007669"/>
    <property type="project" value="InterPro"/>
</dbReference>
<dbReference type="InterPro" id="IPR015865">
    <property type="entry name" value="Riboflavin_kinase_bac/euk"/>
</dbReference>
<evidence type="ECO:0000256" key="1">
    <source>
        <dbReference type="ARBA" id="ARBA00005201"/>
    </source>
</evidence>
<keyword evidence="10" id="KW-1185">Reference proteome</keyword>
<accession>A0AAV8WVB5</accession>
<proteinExistence type="predicted"/>
<dbReference type="PANTHER" id="PTHR22749:SF6">
    <property type="entry name" value="RIBOFLAVIN KINASE"/>
    <property type="match status" value="1"/>
</dbReference>
<evidence type="ECO:0000259" key="8">
    <source>
        <dbReference type="SMART" id="SM00904"/>
    </source>
</evidence>
<gene>
    <name evidence="9" type="ORF">NQ314_016648</name>
</gene>
<feature type="domain" description="Riboflavin kinase" evidence="8">
    <location>
        <begin position="3"/>
        <end position="89"/>
    </location>
</feature>
<dbReference type="GO" id="GO:0005524">
    <property type="term" value="F:ATP binding"/>
    <property type="evidence" value="ECO:0007669"/>
    <property type="project" value="UniProtKB-KW"/>
</dbReference>
<dbReference type="EMBL" id="JANEYF010004625">
    <property type="protein sequence ID" value="KAJ8930535.1"/>
    <property type="molecule type" value="Genomic_DNA"/>
</dbReference>
<keyword evidence="7" id="KW-0067">ATP-binding</keyword>
<comment type="caution">
    <text evidence="9">The sequence shown here is derived from an EMBL/GenBank/DDBJ whole genome shotgun (WGS) entry which is preliminary data.</text>
</comment>
<organism evidence="9 10">
    <name type="scientific">Rhamnusium bicolor</name>
    <dbReference type="NCBI Taxonomy" id="1586634"/>
    <lineage>
        <taxon>Eukaryota</taxon>
        <taxon>Metazoa</taxon>
        <taxon>Ecdysozoa</taxon>
        <taxon>Arthropoda</taxon>
        <taxon>Hexapoda</taxon>
        <taxon>Insecta</taxon>
        <taxon>Pterygota</taxon>
        <taxon>Neoptera</taxon>
        <taxon>Endopterygota</taxon>
        <taxon>Coleoptera</taxon>
        <taxon>Polyphaga</taxon>
        <taxon>Cucujiformia</taxon>
        <taxon>Chrysomeloidea</taxon>
        <taxon>Cerambycidae</taxon>
        <taxon>Lepturinae</taxon>
        <taxon>Rhagiini</taxon>
        <taxon>Rhamnusium</taxon>
    </lineage>
</organism>
<dbReference type="InterPro" id="IPR023465">
    <property type="entry name" value="Riboflavin_kinase_dom_sf"/>
</dbReference>
<dbReference type="SMART" id="SM00904">
    <property type="entry name" value="Flavokinase"/>
    <property type="match status" value="1"/>
</dbReference>
<dbReference type="PANTHER" id="PTHR22749">
    <property type="entry name" value="RIBOFLAVIN KINASE/FMN ADENYLYLTRANSFERASE"/>
    <property type="match status" value="1"/>
</dbReference>
<evidence type="ECO:0000256" key="6">
    <source>
        <dbReference type="ARBA" id="ARBA00022741"/>
    </source>
</evidence>
<evidence type="ECO:0000256" key="5">
    <source>
        <dbReference type="ARBA" id="ARBA00022679"/>
    </source>
</evidence>
<evidence type="ECO:0000256" key="4">
    <source>
        <dbReference type="ARBA" id="ARBA00022643"/>
    </source>
</evidence>
<sequence>MAYEGLPHFAKGEVVKGFGRGSKDLGCPTANFPEEVVNKLPAIIQTGIYYGYASVDKGDVYKMVMSIGWNPFYKNLKKIHGNAHFTRIRI</sequence>
<evidence type="ECO:0000256" key="3">
    <source>
        <dbReference type="ARBA" id="ARBA00022630"/>
    </source>
</evidence>
<evidence type="ECO:0000256" key="7">
    <source>
        <dbReference type="ARBA" id="ARBA00022840"/>
    </source>
</evidence>
<keyword evidence="3" id="KW-0285">Flavoprotein</keyword>
<evidence type="ECO:0000256" key="2">
    <source>
        <dbReference type="ARBA" id="ARBA00012105"/>
    </source>
</evidence>
<dbReference type="Pfam" id="PF01687">
    <property type="entry name" value="Flavokinase"/>
    <property type="match status" value="1"/>
</dbReference>
<dbReference type="GO" id="GO:0005739">
    <property type="term" value="C:mitochondrion"/>
    <property type="evidence" value="ECO:0007669"/>
    <property type="project" value="TreeGrafter"/>
</dbReference>
<dbReference type="GO" id="GO:0009398">
    <property type="term" value="P:FMN biosynthetic process"/>
    <property type="evidence" value="ECO:0007669"/>
    <property type="project" value="TreeGrafter"/>
</dbReference>
<keyword evidence="4" id="KW-0288">FMN</keyword>
<dbReference type="AlphaFoldDB" id="A0AAV8WVB5"/>
<dbReference type="SUPFAM" id="SSF82114">
    <property type="entry name" value="Riboflavin kinase-like"/>
    <property type="match status" value="1"/>
</dbReference>
<comment type="pathway">
    <text evidence="1">Cofactor biosynthesis; FMN biosynthesis; FMN from riboflavin (ATP route): step 1/1.</text>
</comment>
<keyword evidence="6" id="KW-0547">Nucleotide-binding</keyword>
<dbReference type="Gene3D" id="2.40.30.30">
    <property type="entry name" value="Riboflavin kinase-like"/>
    <property type="match status" value="1"/>
</dbReference>
<evidence type="ECO:0000313" key="10">
    <source>
        <dbReference type="Proteomes" id="UP001162156"/>
    </source>
</evidence>
<dbReference type="GO" id="GO:0008531">
    <property type="term" value="F:riboflavin kinase activity"/>
    <property type="evidence" value="ECO:0007669"/>
    <property type="project" value="UniProtKB-EC"/>
</dbReference>
<keyword evidence="5" id="KW-0808">Transferase</keyword>
<dbReference type="InterPro" id="IPR023468">
    <property type="entry name" value="Riboflavin_kinase"/>
</dbReference>
<protein>
    <recommendedName>
        <fullName evidence="2">riboflavin kinase</fullName>
        <ecNumber evidence="2">2.7.1.26</ecNumber>
    </recommendedName>
</protein>
<reference evidence="9" key="1">
    <citation type="journal article" date="2023" name="Insect Mol. Biol.">
        <title>Genome sequencing provides insights into the evolution of gene families encoding plant cell wall-degrading enzymes in longhorned beetles.</title>
        <authorList>
            <person name="Shin N.R."/>
            <person name="Okamura Y."/>
            <person name="Kirsch R."/>
            <person name="Pauchet Y."/>
        </authorList>
    </citation>
    <scope>NUCLEOTIDE SEQUENCE</scope>
    <source>
        <strain evidence="9">RBIC_L_NR</strain>
    </source>
</reference>